<proteinExistence type="predicted"/>
<feature type="region of interest" description="Disordered" evidence="1">
    <location>
        <begin position="220"/>
        <end position="248"/>
    </location>
</feature>
<sequence>MAIQVPTTSEAVTERLQSLLQRARHVKPSTSIEPPLQVSELISGDGELLGPVSVGNEAQSNAVETAAKSIFYAQLGSSAIDDPSFVTIWDLLDILQYCGDRELCPAQLVLLLIEELLDSQSISGCRTVFSFLESRREALIAVINTSKNKDLVILRLCNELLRRLSRAEDPVFCGRVYIFMFQSFPLGDKSSVNLRGNFHVENVTTFEEYLREVAPDDAMQVDDGAPGSVQDSSHTTTDAQEDKATDRAAAKAAGSLAIDTLYPVFWSLQHSFSNPPRLFKEQHFEEFKKGLEATLAQFKEVPKLPQSAESEHKQEASVRSDDDDAFASTFNPKYLTSRDLFELELSDLAFQRHILVQALILIDFLLTLTEKGKNKPYYQNAQKAMQYTFTLREGDTEWALGIKNNIANYLQEGLDGKFYYRMVDTVLSRDKNWVRWKMENCQPFTRDRVATKDFLEAGSGADAERRRLADVASKRSAEFRFVSHRGAGKGVAKLKQAKRWSPPTVEDYSDKFKFKQMDLDFAQSEEEKRELEEGKTSHTWRGLRLASKDRLSALDRLEQGNGLEKLLQSSVEAGEEAASAGPEGRDSVPQERHQSVEEQRADQQSQVTAGNAAA</sequence>
<dbReference type="Proteomes" id="UP000799440">
    <property type="component" value="Unassembled WGS sequence"/>
</dbReference>
<feature type="compositionally biased region" description="Polar residues" evidence="1">
    <location>
        <begin position="229"/>
        <end position="238"/>
    </location>
</feature>
<evidence type="ECO:0000256" key="1">
    <source>
        <dbReference type="SAM" id="MobiDB-lite"/>
    </source>
</evidence>
<feature type="compositionally biased region" description="Low complexity" evidence="1">
    <location>
        <begin position="569"/>
        <end position="582"/>
    </location>
</feature>
<name>A0A6A6VCD7_9PLEO</name>
<evidence type="ECO:0000313" key="2">
    <source>
        <dbReference type="EMBL" id="KAF2748215.1"/>
    </source>
</evidence>
<dbReference type="Pfam" id="PF11957">
    <property type="entry name" value="efThoc1"/>
    <property type="match status" value="1"/>
</dbReference>
<dbReference type="GO" id="GO:0000445">
    <property type="term" value="C:THO complex part of transcription export complex"/>
    <property type="evidence" value="ECO:0007669"/>
    <property type="project" value="TreeGrafter"/>
</dbReference>
<feature type="region of interest" description="Disordered" evidence="1">
    <location>
        <begin position="303"/>
        <end position="323"/>
    </location>
</feature>
<keyword evidence="3" id="KW-1185">Reference proteome</keyword>
<protein>
    <recommendedName>
        <fullName evidence="4">Nuclear matrix protein</fullName>
    </recommendedName>
</protein>
<dbReference type="OrthoDB" id="10257415at2759"/>
<evidence type="ECO:0008006" key="4">
    <source>
        <dbReference type="Google" id="ProtNLM"/>
    </source>
</evidence>
<accession>A0A6A6VCD7</accession>
<dbReference type="PANTHER" id="PTHR13265:SF0">
    <property type="entry name" value="HPR1"/>
    <property type="match status" value="1"/>
</dbReference>
<dbReference type="PANTHER" id="PTHR13265">
    <property type="entry name" value="THO COMPLEX SUBUNIT 1"/>
    <property type="match status" value="1"/>
</dbReference>
<feature type="compositionally biased region" description="Polar residues" evidence="1">
    <location>
        <begin position="602"/>
        <end position="614"/>
    </location>
</feature>
<organism evidence="2 3">
    <name type="scientific">Sporormia fimetaria CBS 119925</name>
    <dbReference type="NCBI Taxonomy" id="1340428"/>
    <lineage>
        <taxon>Eukaryota</taxon>
        <taxon>Fungi</taxon>
        <taxon>Dikarya</taxon>
        <taxon>Ascomycota</taxon>
        <taxon>Pezizomycotina</taxon>
        <taxon>Dothideomycetes</taxon>
        <taxon>Pleosporomycetidae</taxon>
        <taxon>Pleosporales</taxon>
        <taxon>Sporormiaceae</taxon>
        <taxon>Sporormia</taxon>
    </lineage>
</organism>
<gene>
    <name evidence="2" type="ORF">M011DRAFT_401168</name>
</gene>
<dbReference type="InterPro" id="IPR021861">
    <property type="entry name" value="THO_THOC1"/>
</dbReference>
<dbReference type="AlphaFoldDB" id="A0A6A6VCD7"/>
<feature type="region of interest" description="Disordered" evidence="1">
    <location>
        <begin position="566"/>
        <end position="614"/>
    </location>
</feature>
<reference evidence="2" key="1">
    <citation type="journal article" date="2020" name="Stud. Mycol.">
        <title>101 Dothideomycetes genomes: a test case for predicting lifestyles and emergence of pathogens.</title>
        <authorList>
            <person name="Haridas S."/>
            <person name="Albert R."/>
            <person name="Binder M."/>
            <person name="Bloem J."/>
            <person name="Labutti K."/>
            <person name="Salamov A."/>
            <person name="Andreopoulos B."/>
            <person name="Baker S."/>
            <person name="Barry K."/>
            <person name="Bills G."/>
            <person name="Bluhm B."/>
            <person name="Cannon C."/>
            <person name="Castanera R."/>
            <person name="Culley D."/>
            <person name="Daum C."/>
            <person name="Ezra D."/>
            <person name="Gonzalez J."/>
            <person name="Henrissat B."/>
            <person name="Kuo A."/>
            <person name="Liang C."/>
            <person name="Lipzen A."/>
            <person name="Lutzoni F."/>
            <person name="Magnuson J."/>
            <person name="Mondo S."/>
            <person name="Nolan M."/>
            <person name="Ohm R."/>
            <person name="Pangilinan J."/>
            <person name="Park H.-J."/>
            <person name="Ramirez L."/>
            <person name="Alfaro M."/>
            <person name="Sun H."/>
            <person name="Tritt A."/>
            <person name="Yoshinaga Y."/>
            <person name="Zwiers L.-H."/>
            <person name="Turgeon B."/>
            <person name="Goodwin S."/>
            <person name="Spatafora J."/>
            <person name="Crous P."/>
            <person name="Grigoriev I."/>
        </authorList>
    </citation>
    <scope>NUCLEOTIDE SEQUENCE</scope>
    <source>
        <strain evidence="2">CBS 119925</strain>
    </source>
</reference>
<evidence type="ECO:0000313" key="3">
    <source>
        <dbReference type="Proteomes" id="UP000799440"/>
    </source>
</evidence>
<dbReference type="EMBL" id="MU006570">
    <property type="protein sequence ID" value="KAF2748215.1"/>
    <property type="molecule type" value="Genomic_DNA"/>
</dbReference>
<feature type="compositionally biased region" description="Basic and acidic residues" evidence="1">
    <location>
        <begin position="309"/>
        <end position="320"/>
    </location>
</feature>
<dbReference type="GO" id="GO:0006406">
    <property type="term" value="P:mRNA export from nucleus"/>
    <property type="evidence" value="ECO:0007669"/>
    <property type="project" value="TreeGrafter"/>
</dbReference>
<feature type="compositionally biased region" description="Basic and acidic residues" evidence="1">
    <location>
        <begin position="583"/>
        <end position="601"/>
    </location>
</feature>